<reference evidence="1" key="1">
    <citation type="submission" date="2021-11" db="EMBL/GenBank/DDBJ databases">
        <authorList>
            <person name="Qingchun L."/>
            <person name="Dong Z."/>
            <person name="Zongwei Q."/>
            <person name="Jia Z."/>
            <person name="Duotao L."/>
        </authorList>
    </citation>
    <scope>NUCLEOTIDE SEQUENCE</scope>
    <source>
        <strain evidence="1">WLY-B-L2</strain>
    </source>
</reference>
<dbReference type="EMBL" id="JAJJPB010000035">
    <property type="protein sequence ID" value="MCC9296532.1"/>
    <property type="molecule type" value="Genomic_DNA"/>
</dbReference>
<dbReference type="Proteomes" id="UP001165422">
    <property type="component" value="Unassembled WGS sequence"/>
</dbReference>
<evidence type="ECO:0000313" key="1">
    <source>
        <dbReference type="EMBL" id="MCC9296532.1"/>
    </source>
</evidence>
<dbReference type="RefSeq" id="WP_229982056.1">
    <property type="nucleotide sequence ID" value="NZ_JAJJPB010000035.1"/>
</dbReference>
<organism evidence="1 2">
    <name type="scientific">Clostridium aromativorans</name>
    <dbReference type="NCBI Taxonomy" id="2836848"/>
    <lineage>
        <taxon>Bacteria</taxon>
        <taxon>Bacillati</taxon>
        <taxon>Bacillota</taxon>
        <taxon>Clostridia</taxon>
        <taxon>Eubacteriales</taxon>
        <taxon>Clostridiaceae</taxon>
        <taxon>Clostridium</taxon>
    </lineage>
</organism>
<protein>
    <submittedName>
        <fullName evidence="1">Uncharacterized protein</fullName>
    </submittedName>
</protein>
<name>A0ABS8N9Q0_9CLOT</name>
<evidence type="ECO:0000313" key="2">
    <source>
        <dbReference type="Proteomes" id="UP001165422"/>
    </source>
</evidence>
<keyword evidence="2" id="KW-1185">Reference proteome</keyword>
<accession>A0ABS8N9Q0</accession>
<sequence>MVEYTLGQVIDKLGRNPKLKFQFVAEETYKSVRGIVIALDGDGRVVNQEGQPVLSDFTLRSRFRLVNAPVDRMAAFRAFHEGKTIYCDCRGIRYYYKPESSGKLTIFENQFYKPVSIEEILYGKWFIGEGKDV</sequence>
<proteinExistence type="predicted"/>
<gene>
    <name evidence="1" type="ORF">LN736_16935</name>
</gene>
<comment type="caution">
    <text evidence="1">The sequence shown here is derived from an EMBL/GenBank/DDBJ whole genome shotgun (WGS) entry which is preliminary data.</text>
</comment>